<feature type="domain" description="N-acetyltransferase" evidence="1">
    <location>
        <begin position="123"/>
        <end position="270"/>
    </location>
</feature>
<dbReference type="SUPFAM" id="SSF55729">
    <property type="entry name" value="Acyl-CoA N-acyltransferases (Nat)"/>
    <property type="match status" value="1"/>
</dbReference>
<dbReference type="EMBL" id="FSRM01000001">
    <property type="protein sequence ID" value="SIO19696.1"/>
    <property type="molecule type" value="Genomic_DNA"/>
</dbReference>
<evidence type="ECO:0000313" key="3">
    <source>
        <dbReference type="Proteomes" id="UP000184693"/>
    </source>
</evidence>
<sequence>MRHFPDNLGLATDLLLHAETGIVESRDDYIVVRTPHAPEYFFGNMLVLPQQPVGSDLKRLEHDFAHLVGKPPSIAHRTFTWPESVDSVVTLDAFIEQGYDATVCRVLAAHPDDLRPVATSALVEVRPFAVQQDWDDWSRMQLADMPNPEEITSQRYMAHQQTAYKTLIDRGLGNWWGAFIGDEQVGSLGLFFLDGIARFQSVITAPQHRNRNVCKSLMAEVIRRTAGRSHQFVIVADEAYHAGEIYEAMGFQRQGRVASLCQEPRNITER</sequence>
<keyword evidence="2" id="KW-0808">Transferase</keyword>
<dbReference type="Pfam" id="PF13508">
    <property type="entry name" value="Acetyltransf_7"/>
    <property type="match status" value="1"/>
</dbReference>
<dbReference type="OrthoDB" id="9796919at2"/>
<dbReference type="Proteomes" id="UP000184693">
    <property type="component" value="Unassembled WGS sequence"/>
</dbReference>
<dbReference type="AlphaFoldDB" id="A0A1N6HIY2"/>
<name>A0A1N6HIY2_9BURK</name>
<dbReference type="GO" id="GO:0016747">
    <property type="term" value="F:acyltransferase activity, transferring groups other than amino-acyl groups"/>
    <property type="evidence" value="ECO:0007669"/>
    <property type="project" value="InterPro"/>
</dbReference>
<dbReference type="PROSITE" id="PS51186">
    <property type="entry name" value="GNAT"/>
    <property type="match status" value="1"/>
</dbReference>
<protein>
    <submittedName>
        <fullName evidence="2">Acetyltransferase (GNAT) domain-containing protein</fullName>
    </submittedName>
</protein>
<dbReference type="Gene3D" id="3.40.630.30">
    <property type="match status" value="1"/>
</dbReference>
<accession>A0A1N6HIY2</accession>
<dbReference type="InterPro" id="IPR016181">
    <property type="entry name" value="Acyl_CoA_acyltransferase"/>
</dbReference>
<evidence type="ECO:0000313" key="2">
    <source>
        <dbReference type="EMBL" id="SIO19696.1"/>
    </source>
</evidence>
<organism evidence="2 3">
    <name type="scientific">Paraburkholderia phenazinium</name>
    <dbReference type="NCBI Taxonomy" id="60549"/>
    <lineage>
        <taxon>Bacteria</taxon>
        <taxon>Pseudomonadati</taxon>
        <taxon>Pseudomonadota</taxon>
        <taxon>Betaproteobacteria</taxon>
        <taxon>Burkholderiales</taxon>
        <taxon>Burkholderiaceae</taxon>
        <taxon>Paraburkholderia</taxon>
    </lineage>
</organism>
<gene>
    <name evidence="2" type="ORF">SAMN05444168_3330</name>
</gene>
<dbReference type="RefSeq" id="WP_074265236.1">
    <property type="nucleotide sequence ID" value="NZ_FSRM01000001.1"/>
</dbReference>
<proteinExistence type="predicted"/>
<reference evidence="2 3" key="1">
    <citation type="submission" date="2016-11" db="EMBL/GenBank/DDBJ databases">
        <authorList>
            <person name="Jaros S."/>
            <person name="Januszkiewicz K."/>
            <person name="Wedrychowicz H."/>
        </authorList>
    </citation>
    <scope>NUCLEOTIDE SEQUENCE [LARGE SCALE GENOMIC DNA]</scope>
    <source>
        <strain evidence="2 3">GAS86</strain>
    </source>
</reference>
<evidence type="ECO:0000259" key="1">
    <source>
        <dbReference type="PROSITE" id="PS51186"/>
    </source>
</evidence>
<dbReference type="InterPro" id="IPR000182">
    <property type="entry name" value="GNAT_dom"/>
</dbReference>